<dbReference type="Pfam" id="PF06182">
    <property type="entry name" value="ABC2_membrane_6"/>
    <property type="match status" value="1"/>
</dbReference>
<sequence length="278" mass="29387">MTGPVSGRVSGPVRTVRIWALLAAAALRAQLRHRADLAFCVLGGLAFQGVGLAVVGTLLARFHTIGGWRPGEIMLLYGLRLTAHGLWTVPFAQLLNVDQAIQQAELDRYLTRPAGVLVQLLTRQLAPVSLGDLAGGLAVLAVALPATRLSRSPALVGYLLLALAGAALLEASLHLVTAALAVRLAHTTALTLTTDNLFNTFGNYPLRIFGPGLRWALTAAFPLAFAAYFPAAALLGRDGELWVPPTVAWAAPAAGVLLVAVAYRFWRYQLAHYASSGS</sequence>
<feature type="transmembrane region" description="Helical" evidence="1">
    <location>
        <begin position="215"/>
        <end position="235"/>
    </location>
</feature>
<feature type="transmembrane region" description="Helical" evidence="1">
    <location>
        <begin position="247"/>
        <end position="266"/>
    </location>
</feature>
<comment type="caution">
    <text evidence="2">The sequence shown here is derived from an EMBL/GenBank/DDBJ whole genome shotgun (WGS) entry which is preliminary data.</text>
</comment>
<keyword evidence="3" id="KW-1185">Reference proteome</keyword>
<feature type="transmembrane region" description="Helical" evidence="1">
    <location>
        <begin position="125"/>
        <end position="146"/>
    </location>
</feature>
<feature type="transmembrane region" description="Helical" evidence="1">
    <location>
        <begin position="37"/>
        <end position="60"/>
    </location>
</feature>
<feature type="transmembrane region" description="Helical" evidence="1">
    <location>
        <begin position="158"/>
        <end position="182"/>
    </location>
</feature>
<evidence type="ECO:0000313" key="2">
    <source>
        <dbReference type="EMBL" id="GIH19791.1"/>
    </source>
</evidence>
<dbReference type="InterPro" id="IPR010390">
    <property type="entry name" value="ABC-2_transporter-like"/>
</dbReference>
<keyword evidence="1" id="KW-0812">Transmembrane</keyword>
<keyword evidence="1" id="KW-0472">Membrane</keyword>
<keyword evidence="1" id="KW-1133">Transmembrane helix</keyword>
<dbReference type="PANTHER" id="PTHR36833:SF1">
    <property type="entry name" value="INTEGRAL MEMBRANE TRANSPORT PROTEIN"/>
    <property type="match status" value="1"/>
</dbReference>
<accession>A0A8J3R4A3</accession>
<evidence type="ECO:0000256" key="1">
    <source>
        <dbReference type="SAM" id="Phobius"/>
    </source>
</evidence>
<protein>
    <submittedName>
        <fullName evidence="2">Multidrug ABC transporter permease</fullName>
    </submittedName>
</protein>
<dbReference type="PANTHER" id="PTHR36833">
    <property type="entry name" value="SLR0610 PROTEIN-RELATED"/>
    <property type="match status" value="1"/>
</dbReference>
<dbReference type="AlphaFoldDB" id="A0A8J3R4A3"/>
<evidence type="ECO:0000313" key="3">
    <source>
        <dbReference type="Proteomes" id="UP000642748"/>
    </source>
</evidence>
<organism evidence="2 3">
    <name type="scientific">Rugosimonospora africana</name>
    <dbReference type="NCBI Taxonomy" id="556532"/>
    <lineage>
        <taxon>Bacteria</taxon>
        <taxon>Bacillati</taxon>
        <taxon>Actinomycetota</taxon>
        <taxon>Actinomycetes</taxon>
        <taxon>Micromonosporales</taxon>
        <taxon>Micromonosporaceae</taxon>
        <taxon>Rugosimonospora</taxon>
    </lineage>
</organism>
<dbReference type="EMBL" id="BONZ01000085">
    <property type="protein sequence ID" value="GIH19791.1"/>
    <property type="molecule type" value="Genomic_DNA"/>
</dbReference>
<proteinExistence type="predicted"/>
<name>A0A8J3R4A3_9ACTN</name>
<dbReference type="Proteomes" id="UP000642748">
    <property type="component" value="Unassembled WGS sequence"/>
</dbReference>
<reference evidence="2" key="1">
    <citation type="submission" date="2021-01" db="EMBL/GenBank/DDBJ databases">
        <title>Whole genome shotgun sequence of Rugosimonospora africana NBRC 104875.</title>
        <authorList>
            <person name="Komaki H."/>
            <person name="Tamura T."/>
        </authorList>
    </citation>
    <scope>NUCLEOTIDE SEQUENCE</scope>
    <source>
        <strain evidence="2">NBRC 104875</strain>
    </source>
</reference>
<gene>
    <name evidence="2" type="ORF">Raf01_79630</name>
</gene>